<reference evidence="1" key="1">
    <citation type="journal article" date="2018" name="Genome Biol.">
        <title>SKESA: strategic k-mer extension for scrupulous assemblies.</title>
        <authorList>
            <person name="Souvorov A."/>
            <person name="Agarwala R."/>
            <person name="Lipman D.J."/>
        </authorList>
    </citation>
    <scope>NUCLEOTIDE SEQUENCE</scope>
    <source>
        <strain evidence="1">BCW_3452</strain>
    </source>
</reference>
<sequence>MNNSHNNIATREETIQKLANEISHVQAQEWLRNSDLSIEEMNTLAAKYSEHIGVIFRAIPTSASKGFTPRELLDFKAEVALSCVRVISELMQPKHSLELTDEELVIVWDRIKHSFMNEYYPEGKDTNANLLIVRIKGNHIDSKLAQIIAKKRNVSAMDEEKIRELVKPHIEALPVNEEMKKVFCLG</sequence>
<comment type="caution">
    <text evidence="1">The sequence shown here is derived from an EMBL/GenBank/DDBJ whole genome shotgun (WGS) entry which is preliminary data.</text>
</comment>
<evidence type="ECO:0000313" key="1">
    <source>
        <dbReference type="EMBL" id="HAS8541261.1"/>
    </source>
</evidence>
<dbReference type="EMBL" id="DACRBY010000020">
    <property type="protein sequence ID" value="HAS8541261.1"/>
    <property type="molecule type" value="Genomic_DNA"/>
</dbReference>
<proteinExistence type="predicted"/>
<protein>
    <submittedName>
        <fullName evidence="1">Uncharacterized protein</fullName>
    </submittedName>
</protein>
<organism evidence="1">
    <name type="scientific">Vibrio vulnificus</name>
    <dbReference type="NCBI Taxonomy" id="672"/>
    <lineage>
        <taxon>Bacteria</taxon>
        <taxon>Pseudomonadati</taxon>
        <taxon>Pseudomonadota</taxon>
        <taxon>Gammaproteobacteria</taxon>
        <taxon>Vibrionales</taxon>
        <taxon>Vibrionaceae</taxon>
        <taxon>Vibrio</taxon>
    </lineage>
</organism>
<reference evidence="1" key="2">
    <citation type="submission" date="2019-01" db="EMBL/GenBank/DDBJ databases">
        <authorList>
            <consortium name="NCBI Pathogen Detection Project"/>
        </authorList>
    </citation>
    <scope>NUCLEOTIDE SEQUENCE</scope>
    <source>
        <strain evidence="1">BCW_3452</strain>
    </source>
</reference>
<dbReference type="AlphaFoldDB" id="A0A8H9N1U4"/>
<gene>
    <name evidence="1" type="ORF">I7730_15875</name>
</gene>
<accession>A0A8H9N1U4</accession>
<dbReference type="Proteomes" id="UP000863257">
    <property type="component" value="Unassembled WGS sequence"/>
</dbReference>
<name>A0A8H9N1U4_VIBVL</name>